<reference evidence="2" key="1">
    <citation type="submission" date="2017-11" db="EMBL/GenBank/DDBJ databases">
        <authorList>
            <person name="Watanabe M."/>
            <person name="Kojima H."/>
        </authorList>
    </citation>
    <scope>NUCLEOTIDE SEQUENCE [LARGE SCALE GENOMIC DNA]</scope>
    <source>
        <strain evidence="2">Tokyo 01</strain>
    </source>
</reference>
<evidence type="ECO:0008006" key="3">
    <source>
        <dbReference type="Google" id="ProtNLM"/>
    </source>
</evidence>
<comment type="caution">
    <text evidence="1">The sequence shown here is derived from an EMBL/GenBank/DDBJ whole genome shotgun (WGS) entry which is preliminary data.</text>
</comment>
<proteinExistence type="predicted"/>
<name>A0A401FRA4_9BACT</name>
<dbReference type="AlphaFoldDB" id="A0A401FRA4"/>
<evidence type="ECO:0000313" key="2">
    <source>
        <dbReference type="Proteomes" id="UP000288096"/>
    </source>
</evidence>
<dbReference type="RefSeq" id="WP_124327008.1">
    <property type="nucleotide sequence ID" value="NZ_BEXT01000001.1"/>
</dbReference>
<evidence type="ECO:0000313" key="1">
    <source>
        <dbReference type="EMBL" id="GBC59496.1"/>
    </source>
</evidence>
<reference evidence="2" key="2">
    <citation type="submission" date="2019-01" db="EMBL/GenBank/DDBJ databases">
        <title>Genome sequence of Desulfonema ishimotonii strain Tokyo 01.</title>
        <authorList>
            <person name="Fukui M."/>
        </authorList>
    </citation>
    <scope>NUCLEOTIDE SEQUENCE [LARGE SCALE GENOMIC DNA]</scope>
    <source>
        <strain evidence="2">Tokyo 01</strain>
    </source>
</reference>
<gene>
    <name evidence="1" type="ORF">DENIS_0435</name>
</gene>
<protein>
    <recommendedName>
        <fullName evidence="3">ATP-binding protein</fullName>
    </recommendedName>
</protein>
<organism evidence="1 2">
    <name type="scientific">Desulfonema ishimotonii</name>
    <dbReference type="NCBI Taxonomy" id="45657"/>
    <lineage>
        <taxon>Bacteria</taxon>
        <taxon>Pseudomonadati</taxon>
        <taxon>Thermodesulfobacteriota</taxon>
        <taxon>Desulfobacteria</taxon>
        <taxon>Desulfobacterales</taxon>
        <taxon>Desulfococcaceae</taxon>
        <taxon>Desulfonema</taxon>
    </lineage>
</organism>
<accession>A0A401FRA4</accession>
<dbReference type="Proteomes" id="UP000288096">
    <property type="component" value="Unassembled WGS sequence"/>
</dbReference>
<sequence length="195" mass="22507">MAEEKVVVIGDFIEPKATEDFDLSSTLRLRARSINLEKLWASKDRSAEFMGDIWSLFVDSEKEERIKTVLHSVCVELIENSVKYGRQEYDYLIVVDLCLKNDELLVYVVNKSDPCLLSELETAARLILDTKDNRKLFKQKMKEAKTAKKQGKKRSQLGFVRIMMQDVRLAWQIRMESEVAVVTTLARISLTKKDA</sequence>
<keyword evidence="2" id="KW-1185">Reference proteome</keyword>
<dbReference type="EMBL" id="BEXT01000001">
    <property type="protein sequence ID" value="GBC59496.1"/>
    <property type="molecule type" value="Genomic_DNA"/>
</dbReference>
<dbReference type="OrthoDB" id="5488639at2"/>